<dbReference type="SUPFAM" id="SSF56047">
    <property type="entry name" value="Ribosomal protein S8"/>
    <property type="match status" value="1"/>
</dbReference>
<dbReference type="GeneID" id="23617848"/>
<protein>
    <submittedName>
        <fullName evidence="6">40S ribosomal protein S15a-4</fullName>
    </submittedName>
</protein>
<keyword evidence="7" id="KW-1185">Reference proteome</keyword>
<dbReference type="eggNOG" id="KOG1754">
    <property type="taxonomic scope" value="Eukaryota"/>
</dbReference>
<dbReference type="FunFam" id="3.30.1370.30:FF:000001">
    <property type="entry name" value="40S ribosomal protein S15a"/>
    <property type="match status" value="1"/>
</dbReference>
<dbReference type="InterPro" id="IPR000630">
    <property type="entry name" value="Ribosomal_uS8"/>
</dbReference>
<evidence type="ECO:0000256" key="4">
    <source>
        <dbReference type="SAM" id="Coils"/>
    </source>
</evidence>
<gene>
    <name evidence="6" type="ORF">F751_6457</name>
</gene>
<evidence type="ECO:0000256" key="1">
    <source>
        <dbReference type="ARBA" id="ARBA00006471"/>
    </source>
</evidence>
<feature type="region of interest" description="Disordered" evidence="5">
    <location>
        <begin position="519"/>
        <end position="539"/>
    </location>
</feature>
<dbReference type="Gene3D" id="3.30.1490.10">
    <property type="match status" value="1"/>
</dbReference>
<evidence type="ECO:0000256" key="5">
    <source>
        <dbReference type="SAM" id="MobiDB-lite"/>
    </source>
</evidence>
<name>A0A087SB44_AUXPR</name>
<keyword evidence="4" id="KW-0175">Coiled coil</keyword>
<dbReference type="EMBL" id="KL662084">
    <property type="protein sequence ID" value="KFM22948.1"/>
    <property type="molecule type" value="Genomic_DNA"/>
</dbReference>
<dbReference type="KEGG" id="apro:F751_6457"/>
<feature type="compositionally biased region" description="Low complexity" evidence="5">
    <location>
        <begin position="85"/>
        <end position="116"/>
    </location>
</feature>
<keyword evidence="2 6" id="KW-0689">Ribosomal protein</keyword>
<dbReference type="eggNOG" id="KOG4539">
    <property type="taxonomic scope" value="Eukaryota"/>
</dbReference>
<dbReference type="RefSeq" id="XP_011395814.1">
    <property type="nucleotide sequence ID" value="XM_011397512.1"/>
</dbReference>
<dbReference type="Pfam" id="PF00410">
    <property type="entry name" value="Ribosomal_S8"/>
    <property type="match status" value="1"/>
</dbReference>
<dbReference type="AlphaFoldDB" id="A0A087SB44"/>
<dbReference type="InterPro" id="IPR035987">
    <property type="entry name" value="Ribosomal_uS8_sf"/>
</dbReference>
<dbReference type="GO" id="GO:0005840">
    <property type="term" value="C:ribosome"/>
    <property type="evidence" value="ECO:0007669"/>
    <property type="project" value="UniProtKB-KW"/>
</dbReference>
<dbReference type="GO" id="GO:1990904">
    <property type="term" value="C:ribonucleoprotein complex"/>
    <property type="evidence" value="ECO:0007669"/>
    <property type="project" value="UniProtKB-KW"/>
</dbReference>
<evidence type="ECO:0000313" key="6">
    <source>
        <dbReference type="EMBL" id="KFM22948.1"/>
    </source>
</evidence>
<dbReference type="InterPro" id="IPR018786">
    <property type="entry name" value="Mit_KHE1"/>
</dbReference>
<proteinExistence type="inferred from homology"/>
<evidence type="ECO:0000313" key="7">
    <source>
        <dbReference type="Proteomes" id="UP000028924"/>
    </source>
</evidence>
<keyword evidence="3" id="KW-0687">Ribonucleoprotein</keyword>
<evidence type="ECO:0000256" key="2">
    <source>
        <dbReference type="ARBA" id="ARBA00022980"/>
    </source>
</evidence>
<feature type="region of interest" description="Disordered" evidence="5">
    <location>
        <begin position="78"/>
        <end position="120"/>
    </location>
</feature>
<organism evidence="6 7">
    <name type="scientific">Auxenochlorella protothecoides</name>
    <name type="common">Green microalga</name>
    <name type="synonym">Chlorella protothecoides</name>
    <dbReference type="NCBI Taxonomy" id="3075"/>
    <lineage>
        <taxon>Eukaryota</taxon>
        <taxon>Viridiplantae</taxon>
        <taxon>Chlorophyta</taxon>
        <taxon>core chlorophytes</taxon>
        <taxon>Trebouxiophyceae</taxon>
        <taxon>Chlorellales</taxon>
        <taxon>Chlorellaceae</taxon>
        <taxon>Auxenochlorella</taxon>
    </lineage>
</organism>
<evidence type="ECO:0000256" key="3">
    <source>
        <dbReference type="ARBA" id="ARBA00023274"/>
    </source>
</evidence>
<dbReference type="FunFam" id="3.30.1490.10:FF:000002">
    <property type="entry name" value="40S ribosomal protein S15a"/>
    <property type="match status" value="1"/>
</dbReference>
<sequence>MSICRDSLAHSLDASQQAQLYASKELEECQSSLKTHKEQLAVADAVNLARGSDLQAKQRELEKALQQLEALHARNTDLEEQLAGSQSAHRAAEQAARSAEARASGVAHQAASAAGEAAEREREWQAQLSVSEGRRRQAELGLDAAVKDLASFLEETDTLRGELETAKAAAAAAEKVSDFGLLAQSELSRRMEEQQRVSAQAAAKQRQAATAEIASLASQLEVLRAECGAAIAKAAEQGSQVEWLESALKEAQIAAKDARAAWRSAEGALHSAVRSRTAAQGRRLALLEAWVHERGMRLHAQEDVALESQSLQQILDAVRELRQEGGWDSEFQEKLMGEWTKLEQAKAGTLRNRGYKLAQAVLSREDPMETFLKSVPDPPAPLEVIAPDVFEERYVRRRLRMLAASSQRRHRSRMGLWLLALLPQAPILLTPLPAITIYYTAYRFYSHYRALKGGQALQRRFLDLDAQQIARLRAQLLDMQAGEGGLEVKPGTWVSDLLQPKHMYLDLFQRLEETQRREALERQRVDNPDPSEPGSGQEKNMLIFTASKELTSILQPAKRLTHPLDDKAAVAAAEYLGAPNLLQGVRISVLGDALKSMYNAEKKGKKQVLIRPSSKVVIKFLQVMQKHGYIGEFEFVDNHRSGKIVVELNGRLNKCGVISPRYDFAAGDIEHWVGRLLPSRQFGFFVVTTSQGIFDHEEARRKKVGGKLLGFFY</sequence>
<dbReference type="NCBIfam" id="NF003115">
    <property type="entry name" value="PRK04034.1"/>
    <property type="match status" value="1"/>
</dbReference>
<feature type="coiled-coil region" evidence="4">
    <location>
        <begin position="199"/>
        <end position="261"/>
    </location>
</feature>
<dbReference type="STRING" id="3075.A0A087SB44"/>
<dbReference type="PANTHER" id="PTHR11758">
    <property type="entry name" value="40S RIBOSOMAL PROTEIN S15A"/>
    <property type="match status" value="1"/>
</dbReference>
<comment type="similarity">
    <text evidence="1">Belongs to the universal ribosomal protein uS8 family.</text>
</comment>
<dbReference type="GO" id="GO:0006412">
    <property type="term" value="P:translation"/>
    <property type="evidence" value="ECO:0007669"/>
    <property type="project" value="InterPro"/>
</dbReference>
<dbReference type="Gene3D" id="3.30.1370.30">
    <property type="match status" value="1"/>
</dbReference>
<dbReference type="OrthoDB" id="523101at2759"/>
<reference evidence="6 7" key="1">
    <citation type="journal article" date="2014" name="BMC Genomics">
        <title>Oil accumulation mechanisms of the oleaginous microalga Chlorella protothecoides revealed through its genome, transcriptomes, and proteomes.</title>
        <authorList>
            <person name="Gao C."/>
            <person name="Wang Y."/>
            <person name="Shen Y."/>
            <person name="Yan D."/>
            <person name="He X."/>
            <person name="Dai J."/>
            <person name="Wu Q."/>
        </authorList>
    </citation>
    <scope>NUCLEOTIDE SEQUENCE [LARGE SCALE GENOMIC DNA]</scope>
    <source>
        <strain evidence="6 7">0710</strain>
    </source>
</reference>
<dbReference type="GO" id="GO:0003735">
    <property type="term" value="F:structural constituent of ribosome"/>
    <property type="evidence" value="ECO:0007669"/>
    <property type="project" value="InterPro"/>
</dbReference>
<dbReference type="Pfam" id="PF10173">
    <property type="entry name" value="Mit_KHE1"/>
    <property type="match status" value="1"/>
</dbReference>
<dbReference type="Proteomes" id="UP000028924">
    <property type="component" value="Unassembled WGS sequence"/>
</dbReference>
<accession>A0A087SB44</accession>